<keyword evidence="5" id="KW-1185">Reference proteome</keyword>
<dbReference type="SMART" id="SM00382">
    <property type="entry name" value="AAA"/>
    <property type="match status" value="1"/>
</dbReference>
<dbReference type="SUPFAM" id="SSF52540">
    <property type="entry name" value="P-loop containing nucleoside triphosphate hydrolases"/>
    <property type="match status" value="1"/>
</dbReference>
<dbReference type="Proteomes" id="UP001597199">
    <property type="component" value="Unassembled WGS sequence"/>
</dbReference>
<dbReference type="PROSITE" id="PS00211">
    <property type="entry name" value="ABC_TRANSPORTER_1"/>
    <property type="match status" value="1"/>
</dbReference>
<dbReference type="InterPro" id="IPR003593">
    <property type="entry name" value="AAA+_ATPase"/>
</dbReference>
<dbReference type="PANTHER" id="PTHR43158">
    <property type="entry name" value="SKFA PEPTIDE EXPORT ATP-BINDING PROTEIN SKFE"/>
    <property type="match status" value="1"/>
</dbReference>
<protein>
    <submittedName>
        <fullName evidence="4">ATP-binding cassette domain-containing protein</fullName>
    </submittedName>
</protein>
<dbReference type="PROSITE" id="PS50893">
    <property type="entry name" value="ABC_TRANSPORTER_2"/>
    <property type="match status" value="1"/>
</dbReference>
<evidence type="ECO:0000313" key="4">
    <source>
        <dbReference type="EMBL" id="MFD1399241.1"/>
    </source>
</evidence>
<keyword evidence="2 4" id="KW-0067">ATP-binding</keyword>
<dbReference type="PANTHER" id="PTHR43158:SF1">
    <property type="entry name" value="ABC TRANSPORTER, ATP-BINDING PROTEIN"/>
    <property type="match status" value="1"/>
</dbReference>
<gene>
    <name evidence="4" type="ORF">ACFQ41_07950</name>
</gene>
<dbReference type="RefSeq" id="WP_204118073.1">
    <property type="nucleotide sequence ID" value="NZ_BOLV01000002.1"/>
</dbReference>
<evidence type="ECO:0000256" key="2">
    <source>
        <dbReference type="ARBA" id="ARBA00022840"/>
    </source>
</evidence>
<dbReference type="InterPro" id="IPR003439">
    <property type="entry name" value="ABC_transporter-like_ATP-bd"/>
</dbReference>
<name>A0ABW4BGX2_9LACO</name>
<evidence type="ECO:0000259" key="3">
    <source>
        <dbReference type="PROSITE" id="PS50893"/>
    </source>
</evidence>
<dbReference type="Gene3D" id="3.40.50.300">
    <property type="entry name" value="P-loop containing nucleotide triphosphate hydrolases"/>
    <property type="match status" value="1"/>
</dbReference>
<dbReference type="GO" id="GO:0005524">
    <property type="term" value="F:ATP binding"/>
    <property type="evidence" value="ECO:0007669"/>
    <property type="project" value="UniProtKB-KW"/>
</dbReference>
<reference evidence="5" key="1">
    <citation type="journal article" date="2019" name="Int. J. Syst. Evol. Microbiol.">
        <title>The Global Catalogue of Microorganisms (GCM) 10K type strain sequencing project: providing services to taxonomists for standard genome sequencing and annotation.</title>
        <authorList>
            <consortium name="The Broad Institute Genomics Platform"/>
            <consortium name="The Broad Institute Genome Sequencing Center for Infectious Disease"/>
            <person name="Wu L."/>
            <person name="Ma J."/>
        </authorList>
    </citation>
    <scope>NUCLEOTIDE SEQUENCE [LARGE SCALE GENOMIC DNA]</scope>
    <source>
        <strain evidence="5">CCM 9110</strain>
    </source>
</reference>
<feature type="domain" description="ABC transporter" evidence="3">
    <location>
        <begin position="5"/>
        <end position="227"/>
    </location>
</feature>
<evidence type="ECO:0000256" key="1">
    <source>
        <dbReference type="ARBA" id="ARBA00022741"/>
    </source>
</evidence>
<dbReference type="EMBL" id="JBHTOA010000031">
    <property type="protein sequence ID" value="MFD1399241.1"/>
    <property type="molecule type" value="Genomic_DNA"/>
</dbReference>
<evidence type="ECO:0000313" key="5">
    <source>
        <dbReference type="Proteomes" id="UP001597199"/>
    </source>
</evidence>
<proteinExistence type="predicted"/>
<keyword evidence="1" id="KW-0547">Nucleotide-binding</keyword>
<dbReference type="InterPro" id="IPR017871">
    <property type="entry name" value="ABC_transporter-like_CS"/>
</dbReference>
<organism evidence="4 5">
    <name type="scientific">Lacticaseibacillus suilingensis</name>
    <dbReference type="NCBI Taxonomy" id="2799577"/>
    <lineage>
        <taxon>Bacteria</taxon>
        <taxon>Bacillati</taxon>
        <taxon>Bacillota</taxon>
        <taxon>Bacilli</taxon>
        <taxon>Lactobacillales</taxon>
        <taxon>Lactobacillaceae</taxon>
        <taxon>Lacticaseibacillus</taxon>
    </lineage>
</organism>
<dbReference type="InterPro" id="IPR027417">
    <property type="entry name" value="P-loop_NTPase"/>
</dbReference>
<sequence>MSDVLTIENLSYRRNWKTILTDVSLQLPAGQIIGLLGANGAGKTTLMRLIAGSAVQFKGQIQVGGQTALARRKAGVSYTGQLTDIDPRWKVGQIAELMAQLHPDFRMADFLQLADLLDLQQKQRFNRLSKGNQRKLALAVTMARRAQLYLLDEPFDGIDVMTRKAMLNSIVRWLPDTATMVISDHHVTDIDQLLDAVVVIKNQTIVAHAAADAIREGGQSIESYFEQFYEGGENDD</sequence>
<comment type="caution">
    <text evidence="4">The sequence shown here is derived from an EMBL/GenBank/DDBJ whole genome shotgun (WGS) entry which is preliminary data.</text>
</comment>
<accession>A0ABW4BGX2</accession>
<dbReference type="Pfam" id="PF00005">
    <property type="entry name" value="ABC_tran"/>
    <property type="match status" value="1"/>
</dbReference>